<organism evidence="15 16">
    <name type="scientific">Cognaticolwellia beringensis</name>
    <dbReference type="NCBI Taxonomy" id="1967665"/>
    <lineage>
        <taxon>Bacteria</taxon>
        <taxon>Pseudomonadati</taxon>
        <taxon>Pseudomonadota</taxon>
        <taxon>Gammaproteobacteria</taxon>
        <taxon>Alteromonadales</taxon>
        <taxon>Colwelliaceae</taxon>
        <taxon>Cognaticolwellia</taxon>
    </lineage>
</organism>
<evidence type="ECO:0000256" key="13">
    <source>
        <dbReference type="SAM" id="Phobius"/>
    </source>
</evidence>
<evidence type="ECO:0000256" key="5">
    <source>
        <dbReference type="ARBA" id="ARBA00022617"/>
    </source>
</evidence>
<evidence type="ECO:0000259" key="14">
    <source>
        <dbReference type="Pfam" id="PF01292"/>
    </source>
</evidence>
<feature type="transmembrane region" description="Helical" evidence="13">
    <location>
        <begin position="163"/>
        <end position="181"/>
    </location>
</feature>
<dbReference type="OrthoDB" id="9793784at2"/>
<feature type="transmembrane region" description="Helical" evidence="13">
    <location>
        <begin position="12"/>
        <end position="32"/>
    </location>
</feature>
<dbReference type="PANTHER" id="PTHR30529:SF7">
    <property type="entry name" value="CYTOCHROME B561 BACTERIAL_NI-HYDROGENASE DOMAIN-CONTAINING PROTEIN"/>
    <property type="match status" value="1"/>
</dbReference>
<accession>A0A222GCK9</accession>
<dbReference type="Pfam" id="PF01292">
    <property type="entry name" value="Ni_hydr_CYTB"/>
    <property type="match status" value="1"/>
</dbReference>
<evidence type="ECO:0000256" key="9">
    <source>
        <dbReference type="ARBA" id="ARBA00022989"/>
    </source>
</evidence>
<feature type="domain" description="Cytochrome b561 bacterial/Ni-hydrogenase" evidence="14">
    <location>
        <begin position="10"/>
        <end position="193"/>
    </location>
</feature>
<evidence type="ECO:0000256" key="6">
    <source>
        <dbReference type="ARBA" id="ARBA00022692"/>
    </source>
</evidence>
<dbReference type="Proteomes" id="UP000202259">
    <property type="component" value="Chromosome"/>
</dbReference>
<dbReference type="GO" id="GO:0022904">
    <property type="term" value="P:respiratory electron transport chain"/>
    <property type="evidence" value="ECO:0007669"/>
    <property type="project" value="InterPro"/>
</dbReference>
<dbReference type="GO" id="GO:0046872">
    <property type="term" value="F:metal ion binding"/>
    <property type="evidence" value="ECO:0007669"/>
    <property type="project" value="UniProtKB-KW"/>
</dbReference>
<evidence type="ECO:0000256" key="1">
    <source>
        <dbReference type="ARBA" id="ARBA00001970"/>
    </source>
</evidence>
<proteinExistence type="inferred from homology"/>
<dbReference type="GO" id="GO:0009055">
    <property type="term" value="F:electron transfer activity"/>
    <property type="evidence" value="ECO:0007669"/>
    <property type="project" value="InterPro"/>
</dbReference>
<keyword evidence="10" id="KW-0408">Iron</keyword>
<evidence type="ECO:0000256" key="4">
    <source>
        <dbReference type="ARBA" id="ARBA00022475"/>
    </source>
</evidence>
<evidence type="ECO:0000256" key="3">
    <source>
        <dbReference type="ARBA" id="ARBA00022448"/>
    </source>
</evidence>
<protein>
    <submittedName>
        <fullName evidence="15">Cytochrome b</fullName>
    </submittedName>
</protein>
<name>A0A222GCK9_9GAMM</name>
<dbReference type="RefSeq" id="WP_081153437.1">
    <property type="nucleotide sequence ID" value="NZ_CP020465.1"/>
</dbReference>
<feature type="transmembrane region" description="Helical" evidence="13">
    <location>
        <begin position="52"/>
        <end position="70"/>
    </location>
</feature>
<keyword evidence="7" id="KW-0479">Metal-binding</keyword>
<keyword evidence="6 13" id="KW-0812">Transmembrane</keyword>
<dbReference type="GO" id="GO:0020037">
    <property type="term" value="F:heme binding"/>
    <property type="evidence" value="ECO:0007669"/>
    <property type="project" value="TreeGrafter"/>
</dbReference>
<keyword evidence="4" id="KW-1003">Cell membrane</keyword>
<evidence type="ECO:0000256" key="11">
    <source>
        <dbReference type="ARBA" id="ARBA00023136"/>
    </source>
</evidence>
<dbReference type="InterPro" id="IPR016174">
    <property type="entry name" value="Di-haem_cyt_TM"/>
</dbReference>
<dbReference type="KEGG" id="cber:B5D82_17690"/>
<evidence type="ECO:0000256" key="2">
    <source>
        <dbReference type="ARBA" id="ARBA00004651"/>
    </source>
</evidence>
<evidence type="ECO:0000256" key="8">
    <source>
        <dbReference type="ARBA" id="ARBA00022982"/>
    </source>
</evidence>
<dbReference type="GO" id="GO:0005886">
    <property type="term" value="C:plasma membrane"/>
    <property type="evidence" value="ECO:0007669"/>
    <property type="project" value="UniProtKB-SubCell"/>
</dbReference>
<dbReference type="InterPro" id="IPR052168">
    <property type="entry name" value="Cytochrome_b561_oxidase"/>
</dbReference>
<keyword evidence="3" id="KW-0813">Transport</keyword>
<reference evidence="15 16" key="1">
    <citation type="submission" date="2017-08" db="EMBL/GenBank/DDBJ databases">
        <title>Complete genome of Colwellia sp. NB097-1, a psychrophile bacterium ioslated from Bering Sea.</title>
        <authorList>
            <person name="Chen X."/>
        </authorList>
    </citation>
    <scope>NUCLEOTIDE SEQUENCE [LARGE SCALE GENOMIC DNA]</scope>
    <source>
        <strain evidence="15 16">NB097-1</strain>
    </source>
</reference>
<keyword evidence="16" id="KW-1185">Reference proteome</keyword>
<keyword evidence="8" id="KW-0249">Electron transport</keyword>
<comment type="cofactor">
    <cofactor evidence="1">
        <name>heme b</name>
        <dbReference type="ChEBI" id="CHEBI:60344"/>
    </cofactor>
</comment>
<evidence type="ECO:0000256" key="7">
    <source>
        <dbReference type="ARBA" id="ARBA00022723"/>
    </source>
</evidence>
<evidence type="ECO:0000256" key="10">
    <source>
        <dbReference type="ARBA" id="ARBA00023004"/>
    </source>
</evidence>
<dbReference type="AlphaFoldDB" id="A0A222GCK9"/>
<feature type="transmembrane region" description="Helical" evidence="13">
    <location>
        <begin position="91"/>
        <end position="112"/>
    </location>
</feature>
<dbReference type="InterPro" id="IPR011577">
    <property type="entry name" value="Cyt_b561_bac/Ni-Hgenase"/>
</dbReference>
<comment type="similarity">
    <text evidence="12">Belongs to the cytochrome b561 family.</text>
</comment>
<dbReference type="EMBL" id="CP020465">
    <property type="protein sequence ID" value="ASP49442.1"/>
    <property type="molecule type" value="Genomic_DNA"/>
</dbReference>
<sequence>MNVKNTVNDYGSIAKWLHWGSAMVFFGAYISVYYRHWFTEDKTPENWTALQLHLSFGVTLGVLVILRIIWRMNNRTPDPEPGTKLANLAAHVGHYALYAVLIIMPVTGYLGAKVDTEFFFIFDIARFESTQLFQSFIRQELGISYEKFEAPLDFIHKQVLGQWLAWMLIVGHVLAALYHHFIKQDRTLKKMTTNK</sequence>
<keyword evidence="9 13" id="KW-1133">Transmembrane helix</keyword>
<dbReference type="SUPFAM" id="SSF81342">
    <property type="entry name" value="Transmembrane di-heme cytochromes"/>
    <property type="match status" value="1"/>
</dbReference>
<dbReference type="PANTHER" id="PTHR30529">
    <property type="entry name" value="CYTOCHROME B561"/>
    <property type="match status" value="1"/>
</dbReference>
<evidence type="ECO:0000313" key="15">
    <source>
        <dbReference type="EMBL" id="ASP49442.1"/>
    </source>
</evidence>
<gene>
    <name evidence="15" type="ORF">B5D82_17690</name>
</gene>
<keyword evidence="11 13" id="KW-0472">Membrane</keyword>
<keyword evidence="5" id="KW-0349">Heme</keyword>
<comment type="subcellular location">
    <subcellularLocation>
        <location evidence="2">Cell membrane</location>
        <topology evidence="2">Multi-pass membrane protein</topology>
    </subcellularLocation>
</comment>
<evidence type="ECO:0000313" key="16">
    <source>
        <dbReference type="Proteomes" id="UP000202259"/>
    </source>
</evidence>
<evidence type="ECO:0000256" key="12">
    <source>
        <dbReference type="ARBA" id="ARBA00037975"/>
    </source>
</evidence>